<accession>A0A235FAT4</accession>
<sequence>MTPIVINEIEYLHEYISVDSHPVPIDVRTTGIIVHFTVVGATTEIIGKKTFDGIDYDPSMTREDALNAIKSDLKQIVEGLK</sequence>
<evidence type="ECO:0000313" key="2">
    <source>
        <dbReference type="Proteomes" id="UP000215059"/>
    </source>
</evidence>
<evidence type="ECO:0000313" key="1">
    <source>
        <dbReference type="EMBL" id="OYD58440.1"/>
    </source>
</evidence>
<comment type="caution">
    <text evidence="1">The sequence shown here is derived from an EMBL/GenBank/DDBJ whole genome shotgun (WGS) entry which is preliminary data.</text>
</comment>
<organism evidence="1 2">
    <name type="scientific">Fictibacillus aquaticus</name>
    <dbReference type="NCBI Taxonomy" id="2021314"/>
    <lineage>
        <taxon>Bacteria</taxon>
        <taxon>Bacillati</taxon>
        <taxon>Bacillota</taxon>
        <taxon>Bacilli</taxon>
        <taxon>Bacillales</taxon>
        <taxon>Fictibacillaceae</taxon>
        <taxon>Fictibacillus</taxon>
    </lineage>
</organism>
<proteinExistence type="predicted"/>
<name>A0A235FAT4_9BACL</name>
<protein>
    <submittedName>
        <fullName evidence="1">Uncharacterized protein</fullName>
    </submittedName>
</protein>
<dbReference type="RefSeq" id="WP_094250402.1">
    <property type="nucleotide sequence ID" value="NZ_JBHLXL010000001.1"/>
</dbReference>
<keyword evidence="2" id="KW-1185">Reference proteome</keyword>
<dbReference type="AlphaFoldDB" id="A0A235FAT4"/>
<gene>
    <name evidence="1" type="ORF">CGZ90_00625</name>
</gene>
<dbReference type="Proteomes" id="UP000215059">
    <property type="component" value="Unassembled WGS sequence"/>
</dbReference>
<dbReference type="EMBL" id="NOII01000001">
    <property type="protein sequence ID" value="OYD58440.1"/>
    <property type="molecule type" value="Genomic_DNA"/>
</dbReference>
<reference evidence="1 2" key="1">
    <citation type="submission" date="2017-07" db="EMBL/GenBank/DDBJ databases">
        <title>Fictibacillus sp. nov. GDSW-R2A3 Genome sequencing and assembly.</title>
        <authorList>
            <person name="Mayilraj S."/>
        </authorList>
    </citation>
    <scope>NUCLEOTIDE SEQUENCE [LARGE SCALE GENOMIC DNA]</scope>
    <source>
        <strain evidence="1 2">GDSW-R2A3</strain>
    </source>
</reference>